<feature type="domain" description="DNA methylase N-4/N-6" evidence="3">
    <location>
        <begin position="16"/>
        <end position="74"/>
    </location>
</feature>
<sequence>MAMEASAKTYKTAEARWAGIGPYYAMFPSQFADAVIAQYTSSGDLVFDPFAGRGTAVFSATAQSRIGVGVEINPVGWIYSQAKLHPASCEEVSRRYLELRESSVSYGAAAKTLPPFFHKCFSVDVRRYLLAARTELCWKSRATDWTAMALLLVHLHGKKGTALSNQLHQAKAMAPDYALKWWTERRLSPPRIDPAKFLISRLSWRYAKGIPSRTESRVLLGDSVELLPKLIGEVRCSKMRRARLLFTSPPYFAVTNYHYDQWLRLWLLGGSTTPARQPSSGVHQNRFENFEAYRKLLFSVFLGSSEILMRSASVYVRTSRRPETFETTMDALRNAFPRKKLRLTERPFLRPTQTHLFGDHGIKQGEVDIVLT</sequence>
<dbReference type="Proteomes" id="UP001207654">
    <property type="component" value="Unassembled WGS sequence"/>
</dbReference>
<keyword evidence="1 4" id="KW-0489">Methyltransferase</keyword>
<dbReference type="Gene3D" id="3.40.50.150">
    <property type="entry name" value="Vaccinia Virus protein VP39"/>
    <property type="match status" value="1"/>
</dbReference>
<dbReference type="GO" id="GO:0008168">
    <property type="term" value="F:methyltransferase activity"/>
    <property type="evidence" value="ECO:0007669"/>
    <property type="project" value="UniProtKB-KW"/>
</dbReference>
<organism evidence="4 5">
    <name type="scientific">Archangium lansingense</name>
    <dbReference type="NCBI Taxonomy" id="2995310"/>
    <lineage>
        <taxon>Bacteria</taxon>
        <taxon>Pseudomonadati</taxon>
        <taxon>Myxococcota</taxon>
        <taxon>Myxococcia</taxon>
        <taxon>Myxococcales</taxon>
        <taxon>Cystobacterineae</taxon>
        <taxon>Archangiaceae</taxon>
        <taxon>Archangium</taxon>
    </lineage>
</organism>
<dbReference type="SUPFAM" id="SSF53335">
    <property type="entry name" value="S-adenosyl-L-methionine-dependent methyltransferases"/>
    <property type="match status" value="2"/>
</dbReference>
<reference evidence="4 5" key="1">
    <citation type="submission" date="2022-11" db="EMBL/GenBank/DDBJ databases">
        <title>Minimal conservation of predation-associated metabolite biosynthetic gene clusters underscores biosynthetic potential of Myxococcota including descriptions for ten novel species: Archangium lansinium sp. nov., Myxococcus landrumus sp. nov., Nannocystis bai.</title>
        <authorList>
            <person name="Ahearne A."/>
            <person name="Stevens C."/>
            <person name="Phillips K."/>
        </authorList>
    </citation>
    <scope>NUCLEOTIDE SEQUENCE [LARGE SCALE GENOMIC DNA]</scope>
    <source>
        <strain evidence="4 5">MIWBW</strain>
    </source>
</reference>
<evidence type="ECO:0000313" key="5">
    <source>
        <dbReference type="Proteomes" id="UP001207654"/>
    </source>
</evidence>
<evidence type="ECO:0000313" key="4">
    <source>
        <dbReference type="EMBL" id="MCY1075097.1"/>
    </source>
</evidence>
<name>A0ABT4A294_9BACT</name>
<keyword evidence="5" id="KW-1185">Reference proteome</keyword>
<proteinExistence type="predicted"/>
<accession>A0ABT4A294</accession>
<evidence type="ECO:0000259" key="3">
    <source>
        <dbReference type="Pfam" id="PF01555"/>
    </source>
</evidence>
<dbReference type="InterPro" id="IPR002941">
    <property type="entry name" value="DNA_methylase_N4/N6"/>
</dbReference>
<dbReference type="GO" id="GO:0032259">
    <property type="term" value="P:methylation"/>
    <property type="evidence" value="ECO:0007669"/>
    <property type="project" value="UniProtKB-KW"/>
</dbReference>
<dbReference type="Pfam" id="PF01555">
    <property type="entry name" value="N6_N4_Mtase"/>
    <property type="match status" value="1"/>
</dbReference>
<evidence type="ECO:0000256" key="2">
    <source>
        <dbReference type="ARBA" id="ARBA00022679"/>
    </source>
</evidence>
<gene>
    <name evidence="4" type="ORF">OV287_11395</name>
</gene>
<protein>
    <submittedName>
        <fullName evidence="4">DNA methyltransferase</fullName>
    </submittedName>
</protein>
<dbReference type="RefSeq" id="WP_267534046.1">
    <property type="nucleotide sequence ID" value="NZ_JAPNKA010000001.1"/>
</dbReference>
<comment type="caution">
    <text evidence="4">The sequence shown here is derived from an EMBL/GenBank/DDBJ whole genome shotgun (WGS) entry which is preliminary data.</text>
</comment>
<keyword evidence="2" id="KW-0808">Transferase</keyword>
<dbReference type="InterPro" id="IPR029063">
    <property type="entry name" value="SAM-dependent_MTases_sf"/>
</dbReference>
<evidence type="ECO:0000256" key="1">
    <source>
        <dbReference type="ARBA" id="ARBA00022603"/>
    </source>
</evidence>
<dbReference type="EMBL" id="JAPNKA010000001">
    <property type="protein sequence ID" value="MCY1075097.1"/>
    <property type="molecule type" value="Genomic_DNA"/>
</dbReference>